<dbReference type="PROSITE" id="PS52029">
    <property type="entry name" value="LD_TPASE"/>
    <property type="match status" value="1"/>
</dbReference>
<gene>
    <name evidence="9" type="ORF">K1X13_02650</name>
</gene>
<evidence type="ECO:0000256" key="4">
    <source>
        <dbReference type="ARBA" id="ARBA00022984"/>
    </source>
</evidence>
<evidence type="ECO:0000313" key="10">
    <source>
        <dbReference type="Proteomes" id="UP000754710"/>
    </source>
</evidence>
<dbReference type="EMBL" id="JAIEZQ010000001">
    <property type="protein sequence ID" value="MBY9073713.1"/>
    <property type="molecule type" value="Genomic_DNA"/>
</dbReference>
<dbReference type="PANTHER" id="PTHR30582">
    <property type="entry name" value="L,D-TRANSPEPTIDASE"/>
    <property type="match status" value="1"/>
</dbReference>
<dbReference type="InterPro" id="IPR050979">
    <property type="entry name" value="LD-transpeptidase"/>
</dbReference>
<keyword evidence="10" id="KW-1185">Reference proteome</keyword>
<keyword evidence="5 6" id="KW-0961">Cell wall biogenesis/degradation</keyword>
<dbReference type="SUPFAM" id="SSF141523">
    <property type="entry name" value="L,D-transpeptidase catalytic domain-like"/>
    <property type="match status" value="1"/>
</dbReference>
<dbReference type="PANTHER" id="PTHR30582:SF33">
    <property type="entry name" value="EXPORTED PROTEIN"/>
    <property type="match status" value="1"/>
</dbReference>
<evidence type="ECO:0000256" key="3">
    <source>
        <dbReference type="ARBA" id="ARBA00022960"/>
    </source>
</evidence>
<accession>A0ABS7RFB2</accession>
<proteinExistence type="predicted"/>
<comment type="caution">
    <text evidence="9">The sequence shown here is derived from an EMBL/GenBank/DDBJ whole genome shotgun (WGS) entry which is preliminary data.</text>
</comment>
<feature type="active site" description="Nucleophile" evidence="6">
    <location>
        <position position="214"/>
    </location>
</feature>
<dbReference type="CDD" id="cd16913">
    <property type="entry name" value="YkuD_like"/>
    <property type="match status" value="1"/>
</dbReference>
<reference evidence="9 10" key="1">
    <citation type="submission" date="2021-08" db="EMBL/GenBank/DDBJ databases">
        <title>Nocardioides bacterium WL0053 sp. nov., isolated from the sediment.</title>
        <authorList>
            <person name="Wang L."/>
            <person name="Zhang D."/>
            <person name="Zhang A."/>
        </authorList>
    </citation>
    <scope>NUCLEOTIDE SEQUENCE [LARGE SCALE GENOMIC DNA]</scope>
    <source>
        <strain evidence="9 10">WL0053</strain>
    </source>
</reference>
<name>A0ABS7RFB2_9ACTN</name>
<dbReference type="Pfam" id="PF01471">
    <property type="entry name" value="PG_binding_1"/>
    <property type="match status" value="1"/>
</dbReference>
<sequence>MKRLLSVVAALVMGLGLTAVVAQPAQAAVDLTAPFSREPVFRGDVDKDQYNIEHVYDVQYRLRWLGLLDATPNGVFGPQTEQAVKQFQRRLGLRVTGRVTANTWAPLIKRTIRGKGAVPKVCRTDGWHVCYDRKRHQVNLYKHGSLYNSWLVRGGSYSTQTRTGNFTVQWRDIDHRSRTFGGAPMPYSQFFSGGQALHGSRNMMDPWVGHSHGCVNFWVEDARQLWNLTHDKKLYVHVYGAWD</sequence>
<dbReference type="Pfam" id="PF03734">
    <property type="entry name" value="YkuD"/>
    <property type="match status" value="1"/>
</dbReference>
<dbReference type="Proteomes" id="UP000754710">
    <property type="component" value="Unassembled WGS sequence"/>
</dbReference>
<feature type="signal peptide" evidence="7">
    <location>
        <begin position="1"/>
        <end position="27"/>
    </location>
</feature>
<dbReference type="SUPFAM" id="SSF47090">
    <property type="entry name" value="PGBD-like"/>
    <property type="match status" value="1"/>
</dbReference>
<protein>
    <submittedName>
        <fullName evidence="9">L,D-transpeptidase family protein</fullName>
    </submittedName>
</protein>
<evidence type="ECO:0000313" key="9">
    <source>
        <dbReference type="EMBL" id="MBY9073713.1"/>
    </source>
</evidence>
<dbReference type="InterPro" id="IPR036366">
    <property type="entry name" value="PGBDSf"/>
</dbReference>
<dbReference type="InterPro" id="IPR005490">
    <property type="entry name" value="LD_TPept_cat_dom"/>
</dbReference>
<keyword evidence="7" id="KW-0732">Signal</keyword>
<feature type="chain" id="PRO_5045482806" evidence="7">
    <location>
        <begin position="28"/>
        <end position="243"/>
    </location>
</feature>
<evidence type="ECO:0000256" key="6">
    <source>
        <dbReference type="PROSITE-ProRule" id="PRU01373"/>
    </source>
</evidence>
<evidence type="ECO:0000259" key="8">
    <source>
        <dbReference type="PROSITE" id="PS52029"/>
    </source>
</evidence>
<keyword evidence="4 6" id="KW-0573">Peptidoglycan synthesis</keyword>
<dbReference type="Gene3D" id="1.10.101.10">
    <property type="entry name" value="PGBD-like superfamily/PGBD"/>
    <property type="match status" value="1"/>
</dbReference>
<comment type="pathway">
    <text evidence="1 6">Cell wall biogenesis; peptidoglycan biosynthesis.</text>
</comment>
<dbReference type="InterPro" id="IPR036365">
    <property type="entry name" value="PGBD-like_sf"/>
</dbReference>
<organism evidence="9 10">
    <name type="scientific">Nocardioides jiangsuensis</name>
    <dbReference type="NCBI Taxonomy" id="2866161"/>
    <lineage>
        <taxon>Bacteria</taxon>
        <taxon>Bacillati</taxon>
        <taxon>Actinomycetota</taxon>
        <taxon>Actinomycetes</taxon>
        <taxon>Propionibacteriales</taxon>
        <taxon>Nocardioidaceae</taxon>
        <taxon>Nocardioides</taxon>
    </lineage>
</organism>
<dbReference type="Gene3D" id="2.40.440.10">
    <property type="entry name" value="L,D-transpeptidase catalytic domain-like"/>
    <property type="match status" value="1"/>
</dbReference>
<dbReference type="InterPro" id="IPR002477">
    <property type="entry name" value="Peptidoglycan-bd-like"/>
</dbReference>
<keyword evidence="3 6" id="KW-0133">Cell shape</keyword>
<dbReference type="RefSeq" id="WP_221023483.1">
    <property type="nucleotide sequence ID" value="NZ_JAIEZQ010000001.1"/>
</dbReference>
<evidence type="ECO:0000256" key="7">
    <source>
        <dbReference type="SAM" id="SignalP"/>
    </source>
</evidence>
<feature type="domain" description="L,D-TPase catalytic" evidence="8">
    <location>
        <begin position="127"/>
        <end position="239"/>
    </location>
</feature>
<feature type="active site" description="Proton donor/acceptor" evidence="6">
    <location>
        <position position="198"/>
    </location>
</feature>
<dbReference type="InterPro" id="IPR038063">
    <property type="entry name" value="Transpep_catalytic_dom"/>
</dbReference>
<evidence type="ECO:0000256" key="1">
    <source>
        <dbReference type="ARBA" id="ARBA00004752"/>
    </source>
</evidence>
<evidence type="ECO:0000256" key="2">
    <source>
        <dbReference type="ARBA" id="ARBA00022679"/>
    </source>
</evidence>
<keyword evidence="2" id="KW-0808">Transferase</keyword>
<evidence type="ECO:0000256" key="5">
    <source>
        <dbReference type="ARBA" id="ARBA00023316"/>
    </source>
</evidence>